<name>A0A5N0DXL7_9NOCA</name>
<gene>
    <name evidence="1" type="ORF">F3087_40115</name>
</gene>
<accession>A0A5N0DXL7</accession>
<keyword evidence="2" id="KW-1185">Reference proteome</keyword>
<reference evidence="1 2" key="1">
    <citation type="submission" date="2019-09" db="EMBL/GenBank/DDBJ databases">
        <authorList>
            <person name="Wang X."/>
        </authorList>
    </citation>
    <scope>NUCLEOTIDE SEQUENCE [LARGE SCALE GENOMIC DNA]</scope>
    <source>
        <strain evidence="1 2">CICC 11023</strain>
    </source>
</reference>
<protein>
    <recommendedName>
        <fullName evidence="3">GNAT family N-acetyltransferase</fullName>
    </recommendedName>
</protein>
<dbReference type="AlphaFoldDB" id="A0A5N0DXL7"/>
<proteinExistence type="predicted"/>
<evidence type="ECO:0000313" key="1">
    <source>
        <dbReference type="EMBL" id="KAA8881877.1"/>
    </source>
</evidence>
<dbReference type="EMBL" id="VXLC01000031">
    <property type="protein sequence ID" value="KAA8881877.1"/>
    <property type="molecule type" value="Genomic_DNA"/>
</dbReference>
<comment type="caution">
    <text evidence="1">The sequence shown here is derived from an EMBL/GenBank/DDBJ whole genome shotgun (WGS) entry which is preliminary data.</text>
</comment>
<sequence length="212" mass="23359">MPTTQLRIERISLHDRRFRQGVRWEHELTGGAGGTAVAELVRSAGWRTEAEYYLAFDADPCPAVLLGALRWHPQPVGGAGVEARTDVVPVLSDPAANLIFAEWRRRLAATPPDLLAQVMTHVVRDSPTPALGAVERVWTHAIRCLKKEGVRYVIVRAASQIFEFYRLLVGDVIVQVGQSSPGCLGNSEVIAVIDMSALRGMRLRDDVEMPLT</sequence>
<evidence type="ECO:0008006" key="3">
    <source>
        <dbReference type="Google" id="ProtNLM"/>
    </source>
</evidence>
<dbReference type="OrthoDB" id="3624112at2"/>
<organism evidence="1 2">
    <name type="scientific">Nocardia colli</name>
    <dbReference type="NCBI Taxonomy" id="2545717"/>
    <lineage>
        <taxon>Bacteria</taxon>
        <taxon>Bacillati</taxon>
        <taxon>Actinomycetota</taxon>
        <taxon>Actinomycetes</taxon>
        <taxon>Mycobacteriales</taxon>
        <taxon>Nocardiaceae</taxon>
        <taxon>Nocardia</taxon>
    </lineage>
</organism>
<evidence type="ECO:0000313" key="2">
    <source>
        <dbReference type="Proteomes" id="UP000323876"/>
    </source>
</evidence>
<dbReference type="RefSeq" id="WP_150407402.1">
    <property type="nucleotide sequence ID" value="NZ_VXLC01000031.1"/>
</dbReference>
<dbReference type="Proteomes" id="UP000323876">
    <property type="component" value="Unassembled WGS sequence"/>
</dbReference>